<name>A0A4C1ZCC4_EUMVA</name>
<dbReference type="AlphaFoldDB" id="A0A4C1ZCC4"/>
<comment type="caution">
    <text evidence="1">The sequence shown here is derived from an EMBL/GenBank/DDBJ whole genome shotgun (WGS) entry which is preliminary data.</text>
</comment>
<protein>
    <submittedName>
        <fullName evidence="1">Uncharacterized protein</fullName>
    </submittedName>
</protein>
<evidence type="ECO:0000313" key="2">
    <source>
        <dbReference type="Proteomes" id="UP000299102"/>
    </source>
</evidence>
<keyword evidence="2" id="KW-1185">Reference proteome</keyword>
<evidence type="ECO:0000313" key="1">
    <source>
        <dbReference type="EMBL" id="GBP84813.1"/>
    </source>
</evidence>
<proteinExistence type="predicted"/>
<sequence length="69" mass="8203">MALLPRPRKNQQSTVWIYRVLPVRKGWERRRKCAYELHMELCLCEGDQSEAENRSGLYGTTTNRCSERM</sequence>
<accession>A0A4C1ZCC4</accession>
<organism evidence="1 2">
    <name type="scientific">Eumeta variegata</name>
    <name type="common">Bagworm moth</name>
    <name type="synonym">Eumeta japonica</name>
    <dbReference type="NCBI Taxonomy" id="151549"/>
    <lineage>
        <taxon>Eukaryota</taxon>
        <taxon>Metazoa</taxon>
        <taxon>Ecdysozoa</taxon>
        <taxon>Arthropoda</taxon>
        <taxon>Hexapoda</taxon>
        <taxon>Insecta</taxon>
        <taxon>Pterygota</taxon>
        <taxon>Neoptera</taxon>
        <taxon>Endopterygota</taxon>
        <taxon>Lepidoptera</taxon>
        <taxon>Glossata</taxon>
        <taxon>Ditrysia</taxon>
        <taxon>Tineoidea</taxon>
        <taxon>Psychidae</taxon>
        <taxon>Oiketicinae</taxon>
        <taxon>Eumeta</taxon>
    </lineage>
</organism>
<dbReference type="EMBL" id="BGZK01001699">
    <property type="protein sequence ID" value="GBP84813.1"/>
    <property type="molecule type" value="Genomic_DNA"/>
</dbReference>
<gene>
    <name evidence="1" type="ORF">EVAR_63695_1</name>
</gene>
<reference evidence="1 2" key="1">
    <citation type="journal article" date="2019" name="Commun. Biol.">
        <title>The bagworm genome reveals a unique fibroin gene that provides high tensile strength.</title>
        <authorList>
            <person name="Kono N."/>
            <person name="Nakamura H."/>
            <person name="Ohtoshi R."/>
            <person name="Tomita M."/>
            <person name="Numata K."/>
            <person name="Arakawa K."/>
        </authorList>
    </citation>
    <scope>NUCLEOTIDE SEQUENCE [LARGE SCALE GENOMIC DNA]</scope>
</reference>
<dbReference type="Proteomes" id="UP000299102">
    <property type="component" value="Unassembled WGS sequence"/>
</dbReference>